<dbReference type="EMBL" id="QKKF02007569">
    <property type="protein sequence ID" value="RZF45897.1"/>
    <property type="molecule type" value="Genomic_DNA"/>
</dbReference>
<dbReference type="GO" id="GO:0005829">
    <property type="term" value="C:cytosol"/>
    <property type="evidence" value="ECO:0007669"/>
    <property type="project" value="TreeGrafter"/>
</dbReference>
<dbReference type="AlphaFoldDB" id="A0A482XJQ9"/>
<dbReference type="InterPro" id="IPR029021">
    <property type="entry name" value="Prot-tyrosine_phosphatase-like"/>
</dbReference>
<dbReference type="InterPro" id="IPR014020">
    <property type="entry name" value="Tensin_C2-dom"/>
</dbReference>
<feature type="domain" description="C2 tensin-type" evidence="23">
    <location>
        <begin position="199"/>
        <end position="380"/>
    </location>
</feature>
<dbReference type="SMART" id="SM01301">
    <property type="entry name" value="PTPlike_phytase"/>
    <property type="match status" value="1"/>
</dbReference>
<evidence type="ECO:0000256" key="13">
    <source>
        <dbReference type="ARBA" id="ARBA00043734"/>
    </source>
</evidence>
<comment type="catalytic activity">
    <reaction evidence="19">
        <text>O-phospho-L-tyrosyl-[protein] + H2O = L-tyrosyl-[protein] + phosphate</text>
        <dbReference type="Rhea" id="RHEA:10684"/>
        <dbReference type="Rhea" id="RHEA-COMP:10136"/>
        <dbReference type="Rhea" id="RHEA-COMP:20101"/>
        <dbReference type="ChEBI" id="CHEBI:15377"/>
        <dbReference type="ChEBI" id="CHEBI:43474"/>
        <dbReference type="ChEBI" id="CHEBI:46858"/>
        <dbReference type="ChEBI" id="CHEBI:61978"/>
        <dbReference type="EC" id="3.1.3.48"/>
    </reaction>
    <physiologicalReaction direction="left-to-right" evidence="19">
        <dbReference type="Rhea" id="RHEA:10685"/>
    </physiologicalReaction>
</comment>
<keyword evidence="8" id="KW-0904">Protein phosphatase</keyword>
<evidence type="ECO:0000256" key="18">
    <source>
        <dbReference type="ARBA" id="ARBA00048832"/>
    </source>
</evidence>
<feature type="region of interest" description="Disordered" evidence="20">
    <location>
        <begin position="313"/>
        <end position="335"/>
    </location>
</feature>
<evidence type="ECO:0000256" key="6">
    <source>
        <dbReference type="ARBA" id="ARBA00022490"/>
    </source>
</evidence>
<feature type="compositionally biased region" description="Acidic residues" evidence="20">
    <location>
        <begin position="405"/>
        <end position="429"/>
    </location>
</feature>
<dbReference type="GO" id="GO:0008285">
    <property type="term" value="P:negative regulation of cell population proliferation"/>
    <property type="evidence" value="ECO:0007669"/>
    <property type="project" value="TreeGrafter"/>
</dbReference>
<organism evidence="24 25">
    <name type="scientific">Laodelphax striatellus</name>
    <name type="common">Small brown planthopper</name>
    <name type="synonym">Delphax striatella</name>
    <dbReference type="NCBI Taxonomy" id="195883"/>
    <lineage>
        <taxon>Eukaryota</taxon>
        <taxon>Metazoa</taxon>
        <taxon>Ecdysozoa</taxon>
        <taxon>Arthropoda</taxon>
        <taxon>Hexapoda</taxon>
        <taxon>Insecta</taxon>
        <taxon>Pterygota</taxon>
        <taxon>Neoptera</taxon>
        <taxon>Paraneoptera</taxon>
        <taxon>Hemiptera</taxon>
        <taxon>Auchenorrhyncha</taxon>
        <taxon>Fulgoroidea</taxon>
        <taxon>Delphacidae</taxon>
        <taxon>Criomorphinae</taxon>
        <taxon>Laodelphax</taxon>
    </lineage>
</organism>
<reference evidence="24 25" key="1">
    <citation type="journal article" date="2017" name="Gigascience">
        <title>Genome sequence of the small brown planthopper, Laodelphax striatellus.</title>
        <authorList>
            <person name="Zhu J."/>
            <person name="Jiang F."/>
            <person name="Wang X."/>
            <person name="Yang P."/>
            <person name="Bao Y."/>
            <person name="Zhao W."/>
            <person name="Wang W."/>
            <person name="Lu H."/>
            <person name="Wang Q."/>
            <person name="Cui N."/>
            <person name="Li J."/>
            <person name="Chen X."/>
            <person name="Luo L."/>
            <person name="Yu J."/>
            <person name="Kang L."/>
            <person name="Cui F."/>
        </authorList>
    </citation>
    <scope>NUCLEOTIDE SEQUENCE [LARGE SCALE GENOMIC DNA]</scope>
    <source>
        <strain evidence="24">Lst14</strain>
    </source>
</reference>
<dbReference type="Proteomes" id="UP000291343">
    <property type="component" value="Unassembled WGS sequence"/>
</dbReference>
<evidence type="ECO:0000256" key="8">
    <source>
        <dbReference type="ARBA" id="ARBA00022912"/>
    </source>
</evidence>
<keyword evidence="6" id="KW-0963">Cytoplasm</keyword>
<dbReference type="EC" id="3.1.3.67" evidence="3"/>
<comment type="catalytic activity">
    <reaction evidence="13">
        <text>1D-myo-inositol 1,3,4,5-tetrakisphosphate + H2O = 1D-myo-inositol 1,4,5-trisphosphate + phosphate</text>
        <dbReference type="Rhea" id="RHEA:77155"/>
        <dbReference type="ChEBI" id="CHEBI:15377"/>
        <dbReference type="ChEBI" id="CHEBI:43474"/>
        <dbReference type="ChEBI" id="CHEBI:57895"/>
        <dbReference type="ChEBI" id="CHEBI:203600"/>
    </reaction>
    <physiologicalReaction direction="left-to-right" evidence="13">
        <dbReference type="Rhea" id="RHEA:77156"/>
    </physiologicalReaction>
</comment>
<dbReference type="SUPFAM" id="SSF52799">
    <property type="entry name" value="(Phosphotyrosine protein) phosphatases II"/>
    <property type="match status" value="1"/>
</dbReference>
<dbReference type="PANTHER" id="PTHR12305:SF81">
    <property type="entry name" value="PHOSPHATIDYLINOSITOL 3,4,5-TRISPHOSPHATE 3-PHOSPHATASE AND DUAL-SPECIFICITY PROTEIN PHOSPHATASE PTEN"/>
    <property type="match status" value="1"/>
</dbReference>
<dbReference type="EC" id="3.1.3.16" evidence="5"/>
<dbReference type="CDD" id="cd14509">
    <property type="entry name" value="PTP_PTEN"/>
    <property type="match status" value="1"/>
</dbReference>
<dbReference type="PROSITE" id="PS51181">
    <property type="entry name" value="PPASE_TENSIN"/>
    <property type="match status" value="1"/>
</dbReference>
<dbReference type="InterPro" id="IPR045101">
    <property type="entry name" value="PTP_PTEN"/>
</dbReference>
<evidence type="ECO:0000259" key="23">
    <source>
        <dbReference type="PROSITE" id="PS51182"/>
    </source>
</evidence>
<protein>
    <recommendedName>
        <fullName evidence="12">Phosphatidylinositol 3,4,5-trisphosphate 3-phosphatase and dual-specificity protein phosphatase PTEN</fullName>
        <ecNumber evidence="5">3.1.3.16</ecNumber>
        <ecNumber evidence="4">3.1.3.48</ecNumber>
        <ecNumber evidence="3">3.1.3.67</ecNumber>
    </recommendedName>
    <alternativeName>
        <fullName evidence="16">Inositol polyphosphate 3-phosphatase</fullName>
    </alternativeName>
</protein>
<comment type="subcellular location">
    <subcellularLocation>
        <location evidence="1">Cytoplasm</location>
    </subcellularLocation>
</comment>
<feature type="region of interest" description="Disordered" evidence="20">
    <location>
        <begin position="383"/>
        <end position="457"/>
    </location>
</feature>
<gene>
    <name evidence="24" type="ORF">LSTR_LSTR008274</name>
</gene>
<dbReference type="GO" id="GO:0005634">
    <property type="term" value="C:nucleus"/>
    <property type="evidence" value="ECO:0007669"/>
    <property type="project" value="TreeGrafter"/>
</dbReference>
<sequence>MANTISNMKINNPLKGLVSKKRKRYKKDGFNLDLTYIQGNLIAMGFPAERLEGVYRNHIDDVAKFLESKHEGHYKIYNLCSERSYDISKFKQRVAHYPFDDHNPPKIEVIKPFCDDVEKWLSGDSRNVAAVHCKAGKGRTGVMVCCYMLHSRLFSTASDALNFYGQKRTTDRKGVTIPSQRRYVGYYSDLIQENLDYTPVTLLIREIRLEPLSAFFNGCQGNIMFAIYEGSLKVYSSVVLEAKKGSTDFYFRLDKCVKVCGDVKLEFFKQPKMMSMRKEKLFHFWFNTFFVRDEVPDHIENGNCELPDRASRALSYDEHSNSTQQPPLNKPRAGSLVTLGNVSKSLILRIGKWDLDGAHKDKANKLFSADLKVSIVLQRAPEELRSSPAWPPSSPLHNRTPSESSEPESSEASTGDDDDDDEEEEEEGWESVGRGDSRVGRYRLLSDPDFRHPELQS</sequence>
<evidence type="ECO:0000256" key="7">
    <source>
        <dbReference type="ARBA" id="ARBA00022801"/>
    </source>
</evidence>
<evidence type="ECO:0000256" key="10">
    <source>
        <dbReference type="ARBA" id="ARBA00034256"/>
    </source>
</evidence>
<dbReference type="GO" id="GO:0043491">
    <property type="term" value="P:phosphatidylinositol 3-kinase/protein kinase B signal transduction"/>
    <property type="evidence" value="ECO:0007669"/>
    <property type="project" value="TreeGrafter"/>
</dbReference>
<dbReference type="GO" id="GO:0016314">
    <property type="term" value="F:phosphatidylinositol-3,4,5-trisphosphate 3-phosphatase activity"/>
    <property type="evidence" value="ECO:0007669"/>
    <property type="project" value="UniProtKB-EC"/>
</dbReference>
<feature type="domain" description="Phosphatase tensin-type" evidence="22">
    <location>
        <begin position="23"/>
        <end position="194"/>
    </location>
</feature>
<dbReference type="SUPFAM" id="SSF49562">
    <property type="entry name" value="C2 domain (Calcium/lipid-binding domain, CaLB)"/>
    <property type="match status" value="1"/>
</dbReference>
<feature type="compositionally biased region" description="Basic and acidic residues" evidence="20">
    <location>
        <begin position="433"/>
        <end position="457"/>
    </location>
</feature>
<dbReference type="InterPro" id="IPR035892">
    <property type="entry name" value="C2_domain_sf"/>
</dbReference>
<dbReference type="InParanoid" id="A0A482XJQ9"/>
<evidence type="ECO:0000256" key="19">
    <source>
        <dbReference type="ARBA" id="ARBA00051341"/>
    </source>
</evidence>
<evidence type="ECO:0000256" key="5">
    <source>
        <dbReference type="ARBA" id="ARBA00013081"/>
    </source>
</evidence>
<keyword evidence="9" id="KW-0443">Lipid metabolism</keyword>
<comment type="caution">
    <text evidence="24">The sequence shown here is derived from an EMBL/GenBank/DDBJ whole genome shotgun (WGS) entry which is preliminary data.</text>
</comment>
<feature type="domain" description="Tyrosine specific protein phosphatases" evidence="21">
    <location>
        <begin position="111"/>
        <end position="168"/>
    </location>
</feature>
<dbReference type="GO" id="GO:0005886">
    <property type="term" value="C:plasma membrane"/>
    <property type="evidence" value="ECO:0007669"/>
    <property type="project" value="TreeGrafter"/>
</dbReference>
<dbReference type="Gene3D" id="2.60.40.1110">
    <property type="match status" value="1"/>
</dbReference>
<evidence type="ECO:0000259" key="21">
    <source>
        <dbReference type="PROSITE" id="PS50056"/>
    </source>
</evidence>
<dbReference type="STRING" id="195883.A0A482XJQ9"/>
<evidence type="ECO:0000256" key="3">
    <source>
        <dbReference type="ARBA" id="ARBA00013015"/>
    </source>
</evidence>
<dbReference type="InterPro" id="IPR051281">
    <property type="entry name" value="Dual-spec_lipid-protein_phosph"/>
</dbReference>
<evidence type="ECO:0000256" key="11">
    <source>
        <dbReference type="ARBA" id="ARBA00034268"/>
    </source>
</evidence>
<dbReference type="FunCoup" id="A0A482XJQ9">
    <property type="interactions" value="1958"/>
</dbReference>
<comment type="similarity">
    <text evidence="2">Belongs to the PTEN phosphatase protein family.</text>
</comment>
<proteinExistence type="inferred from homology"/>
<keyword evidence="25" id="KW-1185">Reference proteome</keyword>
<evidence type="ECO:0000313" key="25">
    <source>
        <dbReference type="Proteomes" id="UP000291343"/>
    </source>
</evidence>
<dbReference type="GO" id="GO:0042995">
    <property type="term" value="C:cell projection"/>
    <property type="evidence" value="ECO:0007669"/>
    <property type="project" value="TreeGrafter"/>
</dbReference>
<dbReference type="GO" id="GO:0050793">
    <property type="term" value="P:regulation of developmental process"/>
    <property type="evidence" value="ECO:0007669"/>
    <property type="project" value="UniProtKB-ARBA"/>
</dbReference>
<evidence type="ECO:0000259" key="22">
    <source>
        <dbReference type="PROSITE" id="PS51181"/>
    </source>
</evidence>
<dbReference type="FunFam" id="3.90.190.10:FF:000029">
    <property type="entry name" value="Phosphatidylinositol 3,4,5-trisphosphate 3-phosphatase and dual-specificity protein phosphatase PTEN"/>
    <property type="match status" value="1"/>
</dbReference>
<comment type="catalytic activity">
    <reaction evidence="10">
        <text>1,2-dihexadecanoyl-sn-glycero-3-phospho-(1D-myo-inositol-3,4,5-trisphosphate) + H2O = 1,2-dihexadecanoyl-sn-glycero-3-phospho-(1D-myo-inositol-4,5-bisphosphate) + phosphate</text>
        <dbReference type="Rhea" id="RHEA:43560"/>
        <dbReference type="ChEBI" id="CHEBI:15377"/>
        <dbReference type="ChEBI" id="CHEBI:43474"/>
        <dbReference type="ChEBI" id="CHEBI:83420"/>
        <dbReference type="ChEBI" id="CHEBI:83423"/>
    </reaction>
    <physiologicalReaction direction="left-to-right" evidence="10">
        <dbReference type="Rhea" id="RHEA:43561"/>
    </physiologicalReaction>
</comment>
<evidence type="ECO:0000256" key="12">
    <source>
        <dbReference type="ARBA" id="ARBA00034338"/>
    </source>
</evidence>
<evidence type="ECO:0000256" key="14">
    <source>
        <dbReference type="ARBA" id="ARBA00043760"/>
    </source>
</evidence>
<name>A0A482XJQ9_LAOST</name>
<dbReference type="PANTHER" id="PTHR12305">
    <property type="entry name" value="PHOSPHATASE WITH HOMOLOGY TO TENSIN"/>
    <property type="match status" value="1"/>
</dbReference>
<comment type="catalytic activity">
    <reaction evidence="15">
        <text>1D-myo-inositol 1,3,4,5,6-pentakisphosphate + H2O = 1D-myo-inositol 1,4,5,6-tetrakisphosphate + phosphate</text>
        <dbReference type="Rhea" id="RHEA:77143"/>
        <dbReference type="ChEBI" id="CHEBI:15377"/>
        <dbReference type="ChEBI" id="CHEBI:43474"/>
        <dbReference type="ChEBI" id="CHEBI:57627"/>
        <dbReference type="ChEBI" id="CHEBI:57733"/>
    </reaction>
    <physiologicalReaction direction="left-to-right" evidence="15">
        <dbReference type="Rhea" id="RHEA:77144"/>
    </physiologicalReaction>
</comment>
<comment type="catalytic activity">
    <reaction evidence="18">
        <text>O-phospho-L-threonyl-[protein] + H2O = L-threonyl-[protein] + phosphate</text>
        <dbReference type="Rhea" id="RHEA:47004"/>
        <dbReference type="Rhea" id="RHEA-COMP:11060"/>
        <dbReference type="Rhea" id="RHEA-COMP:11605"/>
        <dbReference type="ChEBI" id="CHEBI:15377"/>
        <dbReference type="ChEBI" id="CHEBI:30013"/>
        <dbReference type="ChEBI" id="CHEBI:43474"/>
        <dbReference type="ChEBI" id="CHEBI:61977"/>
        <dbReference type="EC" id="3.1.3.16"/>
    </reaction>
    <physiologicalReaction direction="left-to-right" evidence="18">
        <dbReference type="Rhea" id="RHEA:47005"/>
    </physiologicalReaction>
</comment>
<dbReference type="GO" id="GO:0004725">
    <property type="term" value="F:protein tyrosine phosphatase activity"/>
    <property type="evidence" value="ECO:0007669"/>
    <property type="project" value="UniProtKB-EC"/>
</dbReference>
<dbReference type="PROSITE" id="PS51182">
    <property type="entry name" value="C2_TENSIN"/>
    <property type="match status" value="1"/>
</dbReference>
<evidence type="ECO:0000256" key="4">
    <source>
        <dbReference type="ARBA" id="ARBA00013064"/>
    </source>
</evidence>
<evidence type="ECO:0000313" key="24">
    <source>
        <dbReference type="EMBL" id="RZF45897.1"/>
    </source>
</evidence>
<dbReference type="InterPro" id="IPR029023">
    <property type="entry name" value="Tensin_phosphatase"/>
</dbReference>
<dbReference type="InterPro" id="IPR016130">
    <property type="entry name" value="Tyr_Pase_AS"/>
</dbReference>
<comment type="catalytic activity">
    <reaction evidence="14">
        <text>a 1,2-diacyl-sn-glycero-3-phospho-(1D-myo-inositol-3,4,5-trisphosphate) + H2O = a 1,2-diacyl-sn-glycero-3-phospho-(1D-myo-inositol-4,5-bisphosphate) + phosphate</text>
        <dbReference type="Rhea" id="RHEA:25017"/>
        <dbReference type="ChEBI" id="CHEBI:15377"/>
        <dbReference type="ChEBI" id="CHEBI:43474"/>
        <dbReference type="ChEBI" id="CHEBI:57836"/>
        <dbReference type="ChEBI" id="CHEBI:58456"/>
        <dbReference type="EC" id="3.1.3.67"/>
    </reaction>
    <physiologicalReaction direction="left-to-right" evidence="14">
        <dbReference type="Rhea" id="RHEA:25018"/>
    </physiologicalReaction>
</comment>
<evidence type="ECO:0000256" key="16">
    <source>
        <dbReference type="ARBA" id="ARBA00044309"/>
    </source>
</evidence>
<evidence type="ECO:0000256" key="17">
    <source>
        <dbReference type="ARBA" id="ARBA00047986"/>
    </source>
</evidence>
<dbReference type="GO" id="GO:0004722">
    <property type="term" value="F:protein serine/threonine phosphatase activity"/>
    <property type="evidence" value="ECO:0007669"/>
    <property type="project" value="UniProtKB-EC"/>
</dbReference>
<comment type="catalytic activity">
    <reaction evidence="17">
        <text>O-phospho-L-seryl-[protein] + H2O = L-seryl-[protein] + phosphate</text>
        <dbReference type="Rhea" id="RHEA:20629"/>
        <dbReference type="Rhea" id="RHEA-COMP:9863"/>
        <dbReference type="Rhea" id="RHEA-COMP:11604"/>
        <dbReference type="ChEBI" id="CHEBI:15377"/>
        <dbReference type="ChEBI" id="CHEBI:29999"/>
        <dbReference type="ChEBI" id="CHEBI:43474"/>
        <dbReference type="ChEBI" id="CHEBI:83421"/>
        <dbReference type="EC" id="3.1.3.16"/>
    </reaction>
    <physiologicalReaction direction="left-to-right" evidence="17">
        <dbReference type="Rhea" id="RHEA:20630"/>
    </physiologicalReaction>
</comment>
<dbReference type="SMART" id="SM01326">
    <property type="entry name" value="PTEN_C2"/>
    <property type="match status" value="1"/>
</dbReference>
<dbReference type="Pfam" id="PF10409">
    <property type="entry name" value="PTEN_C2"/>
    <property type="match status" value="1"/>
</dbReference>
<evidence type="ECO:0000256" key="20">
    <source>
        <dbReference type="SAM" id="MobiDB-lite"/>
    </source>
</evidence>
<evidence type="ECO:0000256" key="9">
    <source>
        <dbReference type="ARBA" id="ARBA00023098"/>
    </source>
</evidence>
<dbReference type="PROSITE" id="PS50056">
    <property type="entry name" value="TYR_PHOSPHATASE_2"/>
    <property type="match status" value="1"/>
</dbReference>
<evidence type="ECO:0000256" key="2">
    <source>
        <dbReference type="ARBA" id="ARBA00007881"/>
    </source>
</evidence>
<accession>A0A482XJQ9</accession>
<dbReference type="Pfam" id="PF22785">
    <property type="entry name" value="Tc-R-P"/>
    <property type="match status" value="1"/>
</dbReference>
<dbReference type="GO" id="GO:0051896">
    <property type="term" value="P:regulation of phosphatidylinositol 3-kinase/protein kinase B signal transduction"/>
    <property type="evidence" value="ECO:0007669"/>
    <property type="project" value="TreeGrafter"/>
</dbReference>
<dbReference type="PROSITE" id="PS00383">
    <property type="entry name" value="TYR_PHOSPHATASE_1"/>
    <property type="match status" value="1"/>
</dbReference>
<dbReference type="Gene3D" id="3.90.190.10">
    <property type="entry name" value="Protein tyrosine phosphatase superfamily"/>
    <property type="match status" value="1"/>
</dbReference>
<dbReference type="GO" id="GO:0046856">
    <property type="term" value="P:phosphatidylinositol dephosphorylation"/>
    <property type="evidence" value="ECO:0007669"/>
    <property type="project" value="TreeGrafter"/>
</dbReference>
<comment type="catalytic activity">
    <reaction evidence="11">
        <text>1,2-dioctanoyl-sn-glycero-3-phospho-(1D-myo-inositol-3,4,5-trisphosphate) + H2O = 1,2-dioctanoyl-sn-glycero-3-phospho-(1D-myo-inositol-4,5-bisphosphate) + phosphate</text>
        <dbReference type="Rhea" id="RHEA:43552"/>
        <dbReference type="ChEBI" id="CHEBI:15377"/>
        <dbReference type="ChEBI" id="CHEBI:43474"/>
        <dbReference type="ChEBI" id="CHEBI:83416"/>
        <dbReference type="ChEBI" id="CHEBI:83419"/>
    </reaction>
    <physiologicalReaction direction="left-to-right" evidence="11">
        <dbReference type="Rhea" id="RHEA:43553"/>
    </physiologicalReaction>
</comment>
<dbReference type="GO" id="GO:0048870">
    <property type="term" value="P:cell motility"/>
    <property type="evidence" value="ECO:0007669"/>
    <property type="project" value="TreeGrafter"/>
</dbReference>
<dbReference type="OrthoDB" id="16692at2759"/>
<evidence type="ECO:0000256" key="1">
    <source>
        <dbReference type="ARBA" id="ARBA00004496"/>
    </source>
</evidence>
<keyword evidence="7" id="KW-0378">Hydrolase</keyword>
<dbReference type="SMR" id="A0A482XJQ9"/>
<dbReference type="InterPro" id="IPR000387">
    <property type="entry name" value="Tyr_Pase_dom"/>
</dbReference>
<dbReference type="EC" id="3.1.3.48" evidence="4"/>
<evidence type="ECO:0000256" key="15">
    <source>
        <dbReference type="ARBA" id="ARBA00043762"/>
    </source>
</evidence>